<evidence type="ECO:0000313" key="1">
    <source>
        <dbReference type="EMBL" id="ERK63548.1"/>
    </source>
</evidence>
<dbReference type="GeneID" id="95358804"/>
<keyword evidence="2" id="KW-1185">Reference proteome</keyword>
<dbReference type="OrthoDB" id="9816160at2"/>
<gene>
    <name evidence="1" type="ORF">HMPREF0682_1095</name>
</gene>
<accession>U2SDD3</accession>
<protein>
    <recommendedName>
        <fullName evidence="3">Trehalose-phosphatase</fullName>
    </recommendedName>
</protein>
<name>U2SDD3_9ACTN</name>
<dbReference type="RefSeq" id="WP_021796112.1">
    <property type="nucleotide sequence ID" value="NZ_ACVN02000009.1"/>
</dbReference>
<proteinExistence type="predicted"/>
<evidence type="ECO:0000313" key="2">
    <source>
        <dbReference type="Proteomes" id="UP000017052"/>
    </source>
</evidence>
<organism evidence="1 2">
    <name type="scientific">Propionibacterium acidifaciens F0233</name>
    <dbReference type="NCBI Taxonomy" id="553198"/>
    <lineage>
        <taxon>Bacteria</taxon>
        <taxon>Bacillati</taxon>
        <taxon>Actinomycetota</taxon>
        <taxon>Actinomycetes</taxon>
        <taxon>Propionibacteriales</taxon>
        <taxon>Propionibacteriaceae</taxon>
        <taxon>Propionibacterium</taxon>
    </lineage>
</organism>
<dbReference type="EMBL" id="ACVN02000009">
    <property type="protein sequence ID" value="ERK63548.1"/>
    <property type="molecule type" value="Genomic_DNA"/>
</dbReference>
<reference evidence="1" key="1">
    <citation type="submission" date="2013-08" db="EMBL/GenBank/DDBJ databases">
        <authorList>
            <person name="Durkin A.S."/>
            <person name="Haft D.R."/>
            <person name="McCorrison J."/>
            <person name="Torralba M."/>
            <person name="Gillis M."/>
            <person name="Haft D.H."/>
            <person name="Methe B."/>
            <person name="Sutton G."/>
            <person name="Nelson K.E."/>
        </authorList>
    </citation>
    <scope>NUCLEOTIDE SEQUENCE [LARGE SCALE GENOMIC DNA]</scope>
    <source>
        <strain evidence="1">F0233</strain>
    </source>
</reference>
<dbReference type="Proteomes" id="UP000017052">
    <property type="component" value="Unassembled WGS sequence"/>
</dbReference>
<sequence>MMGRALRLQQAILASPGRSVLCFDFDGAPVPIVEHPGDARPLPAALAFCGDDAGDIAGFDAGFDAVRAWRGEGRPGAVVVSGSVEVPVLAERADVLCAGPAGIAAWLGSLADRLAGGGTSSIG</sequence>
<evidence type="ECO:0008006" key="3">
    <source>
        <dbReference type="Google" id="ProtNLM"/>
    </source>
</evidence>
<dbReference type="AlphaFoldDB" id="U2SDD3"/>
<comment type="caution">
    <text evidence="1">The sequence shown here is derived from an EMBL/GenBank/DDBJ whole genome shotgun (WGS) entry which is preliminary data.</text>
</comment>